<evidence type="ECO:0000313" key="3">
    <source>
        <dbReference type="Proteomes" id="UP000824112"/>
    </source>
</evidence>
<feature type="domain" description="Stress-response A/B barrel" evidence="1">
    <location>
        <begin position="2"/>
        <end position="97"/>
    </location>
</feature>
<organism evidence="2 3">
    <name type="scientific">Candidatus Gallibacteroides avistercoris</name>
    <dbReference type="NCBI Taxonomy" id="2840833"/>
    <lineage>
        <taxon>Bacteria</taxon>
        <taxon>Pseudomonadati</taxon>
        <taxon>Bacteroidota</taxon>
        <taxon>Bacteroidia</taxon>
        <taxon>Bacteroidales</taxon>
        <taxon>Bacteroidaceae</taxon>
        <taxon>Bacteroidaceae incertae sedis</taxon>
        <taxon>Candidatus Gallibacteroides</taxon>
    </lineage>
</organism>
<reference evidence="2" key="2">
    <citation type="journal article" date="2021" name="PeerJ">
        <title>Extensive microbial diversity within the chicken gut microbiome revealed by metagenomics and culture.</title>
        <authorList>
            <person name="Gilroy R."/>
            <person name="Ravi A."/>
            <person name="Getino M."/>
            <person name="Pursley I."/>
            <person name="Horton D.L."/>
            <person name="Alikhan N.F."/>
            <person name="Baker D."/>
            <person name="Gharbi K."/>
            <person name="Hall N."/>
            <person name="Watson M."/>
            <person name="Adriaenssens E.M."/>
            <person name="Foster-Nyarko E."/>
            <person name="Jarju S."/>
            <person name="Secka A."/>
            <person name="Antonio M."/>
            <person name="Oren A."/>
            <person name="Chaudhuri R.R."/>
            <person name="La Ragione R."/>
            <person name="Hildebrand F."/>
            <person name="Pallen M.J."/>
        </authorList>
    </citation>
    <scope>NUCLEOTIDE SEQUENCE</scope>
    <source>
        <strain evidence="2">CHK158-818</strain>
    </source>
</reference>
<dbReference type="SUPFAM" id="SSF54909">
    <property type="entry name" value="Dimeric alpha+beta barrel"/>
    <property type="match status" value="1"/>
</dbReference>
<comment type="caution">
    <text evidence="2">The sequence shown here is derived from an EMBL/GenBank/DDBJ whole genome shotgun (WGS) entry which is preliminary data.</text>
</comment>
<gene>
    <name evidence="2" type="ORF">IAB03_05325</name>
</gene>
<dbReference type="EMBL" id="DVNA01000122">
    <property type="protein sequence ID" value="HIU55212.1"/>
    <property type="molecule type" value="Genomic_DNA"/>
</dbReference>
<reference evidence="2" key="1">
    <citation type="submission" date="2020-10" db="EMBL/GenBank/DDBJ databases">
        <authorList>
            <person name="Gilroy R."/>
        </authorList>
    </citation>
    <scope>NUCLEOTIDE SEQUENCE</scope>
    <source>
        <strain evidence="2">CHK158-818</strain>
    </source>
</reference>
<name>A0A9D1M828_9BACT</name>
<dbReference type="Gene3D" id="3.30.70.100">
    <property type="match status" value="1"/>
</dbReference>
<evidence type="ECO:0000259" key="1">
    <source>
        <dbReference type="PROSITE" id="PS51502"/>
    </source>
</evidence>
<dbReference type="PROSITE" id="PS51502">
    <property type="entry name" value="S_R_A_B_BARREL"/>
    <property type="match status" value="1"/>
</dbReference>
<protein>
    <submittedName>
        <fullName evidence="2">Dabb family protein</fullName>
    </submittedName>
</protein>
<dbReference type="PANTHER" id="PTHR37832">
    <property type="entry name" value="BLL2683 PROTEIN"/>
    <property type="match status" value="1"/>
</dbReference>
<accession>A0A9D1M828</accession>
<sequence length="99" mass="11308">MIKHIVLFKLKGFETTEEKVEKLHELKISFDELSGKIPVIRSIRAGINCNPAEAFDLALEVEVETMEDLETYAKHPAHQAVVKVLTPHKEDRSCVDYVF</sequence>
<proteinExistence type="predicted"/>
<dbReference type="SMART" id="SM00886">
    <property type="entry name" value="Dabb"/>
    <property type="match status" value="1"/>
</dbReference>
<dbReference type="Pfam" id="PF07876">
    <property type="entry name" value="Dabb"/>
    <property type="match status" value="1"/>
</dbReference>
<dbReference type="Proteomes" id="UP000824112">
    <property type="component" value="Unassembled WGS sequence"/>
</dbReference>
<dbReference type="PANTHER" id="PTHR37832:SF1">
    <property type="entry name" value="STRESS-RESPONSE A_B BARREL DOMAIN-CONTAINING PROTEIN"/>
    <property type="match status" value="1"/>
</dbReference>
<dbReference type="InterPro" id="IPR013097">
    <property type="entry name" value="Dabb"/>
</dbReference>
<evidence type="ECO:0000313" key="2">
    <source>
        <dbReference type="EMBL" id="HIU55212.1"/>
    </source>
</evidence>
<dbReference type="AlphaFoldDB" id="A0A9D1M828"/>
<dbReference type="InterPro" id="IPR011008">
    <property type="entry name" value="Dimeric_a/b-barrel"/>
</dbReference>